<feature type="region of interest" description="Disordered" evidence="2">
    <location>
        <begin position="54"/>
        <end position="96"/>
    </location>
</feature>
<comment type="caution">
    <text evidence="3">The sequence shown here is derived from an EMBL/GenBank/DDBJ whole genome shotgun (WGS) entry which is preliminary data.</text>
</comment>
<dbReference type="AlphaFoldDB" id="A0A1J8QBJ1"/>
<keyword evidence="1" id="KW-0175">Coiled coil</keyword>
<reference evidence="3 4" key="1">
    <citation type="submission" date="2016-03" db="EMBL/GenBank/DDBJ databases">
        <title>Comparative genomics of the ectomycorrhizal sister species Rhizopogon vinicolor and Rhizopogon vesiculosus (Basidiomycota: Boletales) reveals a divergence of the mating type B locus.</title>
        <authorList>
            <person name="Mujic A.B."/>
            <person name="Kuo A."/>
            <person name="Tritt A."/>
            <person name="Lipzen A."/>
            <person name="Chen C."/>
            <person name="Johnson J."/>
            <person name="Sharma A."/>
            <person name="Barry K."/>
            <person name="Grigoriev I.V."/>
            <person name="Spatafora J.W."/>
        </authorList>
    </citation>
    <scope>NUCLEOTIDE SEQUENCE [LARGE SCALE GENOMIC DNA]</scope>
    <source>
        <strain evidence="3 4">AM-OR11-056</strain>
    </source>
</reference>
<accession>A0A1J8QBJ1</accession>
<organism evidence="3 4">
    <name type="scientific">Rhizopogon vesiculosus</name>
    <dbReference type="NCBI Taxonomy" id="180088"/>
    <lineage>
        <taxon>Eukaryota</taxon>
        <taxon>Fungi</taxon>
        <taxon>Dikarya</taxon>
        <taxon>Basidiomycota</taxon>
        <taxon>Agaricomycotina</taxon>
        <taxon>Agaricomycetes</taxon>
        <taxon>Agaricomycetidae</taxon>
        <taxon>Boletales</taxon>
        <taxon>Suillineae</taxon>
        <taxon>Rhizopogonaceae</taxon>
        <taxon>Rhizopogon</taxon>
    </lineage>
</organism>
<evidence type="ECO:0000256" key="1">
    <source>
        <dbReference type="SAM" id="Coils"/>
    </source>
</evidence>
<evidence type="ECO:0000313" key="4">
    <source>
        <dbReference type="Proteomes" id="UP000183567"/>
    </source>
</evidence>
<dbReference type="Proteomes" id="UP000183567">
    <property type="component" value="Unassembled WGS sequence"/>
</dbReference>
<name>A0A1J8QBJ1_9AGAM</name>
<gene>
    <name evidence="3" type="ORF">AZE42_02309</name>
</gene>
<sequence>MVVENRKITHWHVYDFNVVVSLARDRDFDLIHLSAFHLRVATAALTNLPGGSHSFSSTLIPPKMPGRRVPSTRPPSQPSKGEDDIDLMPSHGSSDDHSNEIFAAVAAEFKATWEKKMRGRDDKFIQETQEELNLMLQNKETEINRIINDIETIHQEYLEKNAILEDRKQKIMAAIAEKQKELIPLAVKRHQAIISLGHEVENGQLEGMALIKGTCQPNLLPPRSLDLRDVAQELGTLSLE</sequence>
<keyword evidence="4" id="KW-1185">Reference proteome</keyword>
<protein>
    <submittedName>
        <fullName evidence="3">Uncharacterized protein</fullName>
    </submittedName>
</protein>
<evidence type="ECO:0000256" key="2">
    <source>
        <dbReference type="SAM" id="MobiDB-lite"/>
    </source>
</evidence>
<dbReference type="EMBL" id="LVVM01006016">
    <property type="protein sequence ID" value="OJA09132.1"/>
    <property type="molecule type" value="Genomic_DNA"/>
</dbReference>
<proteinExistence type="predicted"/>
<dbReference type="OrthoDB" id="3235454at2759"/>
<feature type="coiled-coil region" evidence="1">
    <location>
        <begin position="125"/>
        <end position="181"/>
    </location>
</feature>
<evidence type="ECO:0000313" key="3">
    <source>
        <dbReference type="EMBL" id="OJA09132.1"/>
    </source>
</evidence>